<dbReference type="PANTHER" id="PTHR45884:SF2">
    <property type="entry name" value="N-ACETYLTRANSFERASE ECO"/>
    <property type="match status" value="1"/>
</dbReference>
<feature type="compositionally biased region" description="Basic residues" evidence="10">
    <location>
        <begin position="359"/>
        <end position="371"/>
    </location>
</feature>
<feature type="region of interest" description="Disordered" evidence="10">
    <location>
        <begin position="286"/>
        <end position="395"/>
    </location>
</feature>
<feature type="domain" description="N-acetyltransferase ESCO acetyl-transferase" evidence="12">
    <location>
        <begin position="911"/>
        <end position="979"/>
    </location>
</feature>
<dbReference type="STRING" id="199890.A0A182P6W9"/>
<feature type="compositionally biased region" description="Basic residues" evidence="10">
    <location>
        <begin position="338"/>
        <end position="347"/>
    </location>
</feature>
<evidence type="ECO:0000256" key="1">
    <source>
        <dbReference type="ARBA" id="ARBA00004123"/>
    </source>
</evidence>
<evidence type="ECO:0000313" key="14">
    <source>
        <dbReference type="Proteomes" id="UP000075885"/>
    </source>
</evidence>
<feature type="compositionally biased region" description="Polar residues" evidence="10">
    <location>
        <begin position="217"/>
        <end position="226"/>
    </location>
</feature>
<evidence type="ECO:0000313" key="13">
    <source>
        <dbReference type="EnsemblMetazoa" id="AEPI002669-PA"/>
    </source>
</evidence>
<keyword evidence="9" id="KW-0012">Acyltransferase</keyword>
<keyword evidence="7" id="KW-0539">Nucleus</keyword>
<keyword evidence="5" id="KW-0863">Zinc-finger</keyword>
<comment type="similarity">
    <text evidence="2">Belongs to the acetyltransferase family. ECO subfamily.</text>
</comment>
<keyword evidence="4" id="KW-0479">Metal-binding</keyword>
<keyword evidence="6" id="KW-0862">Zinc</keyword>
<dbReference type="EnsemblMetazoa" id="AEPI002669-RA">
    <property type="protein sequence ID" value="AEPI002669-PA"/>
    <property type="gene ID" value="AEPI002669"/>
</dbReference>
<keyword evidence="14" id="KW-1185">Reference proteome</keyword>
<dbReference type="GO" id="GO:0007064">
    <property type="term" value="P:mitotic sister chromatid cohesion"/>
    <property type="evidence" value="ECO:0007669"/>
    <property type="project" value="TreeGrafter"/>
</dbReference>
<feature type="region of interest" description="Disordered" evidence="10">
    <location>
        <begin position="168"/>
        <end position="229"/>
    </location>
</feature>
<dbReference type="Pfam" id="PF13878">
    <property type="entry name" value="zf-C2H2_3"/>
    <property type="match status" value="1"/>
</dbReference>
<organism evidence="13 14">
    <name type="scientific">Anopheles epiroticus</name>
    <dbReference type="NCBI Taxonomy" id="199890"/>
    <lineage>
        <taxon>Eukaryota</taxon>
        <taxon>Metazoa</taxon>
        <taxon>Ecdysozoa</taxon>
        <taxon>Arthropoda</taxon>
        <taxon>Hexapoda</taxon>
        <taxon>Insecta</taxon>
        <taxon>Pterygota</taxon>
        <taxon>Neoptera</taxon>
        <taxon>Endopterygota</taxon>
        <taxon>Diptera</taxon>
        <taxon>Nematocera</taxon>
        <taxon>Culicoidea</taxon>
        <taxon>Culicidae</taxon>
        <taxon>Anophelinae</taxon>
        <taxon>Anopheles</taxon>
    </lineage>
</organism>
<evidence type="ECO:0000256" key="8">
    <source>
        <dbReference type="ARBA" id="ARBA00023306"/>
    </source>
</evidence>
<dbReference type="SUPFAM" id="SSF55729">
    <property type="entry name" value="Acyl-CoA N-acyltransferases (Nat)"/>
    <property type="match status" value="1"/>
</dbReference>
<dbReference type="GO" id="GO:0061733">
    <property type="term" value="F:protein-lysine-acetyltransferase activity"/>
    <property type="evidence" value="ECO:0007669"/>
    <property type="project" value="TreeGrafter"/>
</dbReference>
<evidence type="ECO:0000256" key="6">
    <source>
        <dbReference type="ARBA" id="ARBA00022833"/>
    </source>
</evidence>
<proteinExistence type="inferred from homology"/>
<evidence type="ECO:0000256" key="10">
    <source>
        <dbReference type="SAM" id="MobiDB-lite"/>
    </source>
</evidence>
<dbReference type="GO" id="GO:0005634">
    <property type="term" value="C:nucleus"/>
    <property type="evidence" value="ECO:0007669"/>
    <property type="project" value="UniProtKB-SubCell"/>
</dbReference>
<reference evidence="13" key="2">
    <citation type="submission" date="2020-05" db="UniProtKB">
        <authorList>
            <consortium name="EnsemblMetazoa"/>
        </authorList>
    </citation>
    <scope>IDENTIFICATION</scope>
    <source>
        <strain evidence="13">Epiroticus2</strain>
    </source>
</reference>
<dbReference type="InterPro" id="IPR028005">
    <property type="entry name" value="AcTrfase_ESCO_Znf_dom"/>
</dbReference>
<protein>
    <recommendedName>
        <fullName evidence="15">N-acetyltransferase domain-containing protein</fullName>
    </recommendedName>
</protein>
<feature type="domain" description="N-acetyltransferase ESCO zinc-finger" evidence="11">
    <location>
        <begin position="759"/>
        <end position="797"/>
    </location>
</feature>
<reference evidence="14" key="1">
    <citation type="submission" date="2013-03" db="EMBL/GenBank/DDBJ databases">
        <title>The Genome Sequence of Anopheles epiroticus epiroticus2.</title>
        <authorList>
            <consortium name="The Broad Institute Genomics Platform"/>
            <person name="Neafsey D.E."/>
            <person name="Howell P."/>
            <person name="Walker B."/>
            <person name="Young S.K."/>
            <person name="Zeng Q."/>
            <person name="Gargeya S."/>
            <person name="Fitzgerald M."/>
            <person name="Haas B."/>
            <person name="Abouelleil A."/>
            <person name="Allen A.W."/>
            <person name="Alvarado L."/>
            <person name="Arachchi H.M."/>
            <person name="Berlin A.M."/>
            <person name="Chapman S.B."/>
            <person name="Gainer-Dewar J."/>
            <person name="Goldberg J."/>
            <person name="Griggs A."/>
            <person name="Gujja S."/>
            <person name="Hansen M."/>
            <person name="Howarth C."/>
            <person name="Imamovic A."/>
            <person name="Ireland A."/>
            <person name="Larimer J."/>
            <person name="McCowan C."/>
            <person name="Murphy C."/>
            <person name="Pearson M."/>
            <person name="Poon T.W."/>
            <person name="Priest M."/>
            <person name="Roberts A."/>
            <person name="Saif S."/>
            <person name="Shea T."/>
            <person name="Sisk P."/>
            <person name="Sykes S."/>
            <person name="Wortman J."/>
            <person name="Nusbaum C."/>
            <person name="Birren B."/>
        </authorList>
    </citation>
    <scope>NUCLEOTIDE SEQUENCE [LARGE SCALE GENOMIC DNA]</scope>
    <source>
        <strain evidence="14">Epiroticus2</strain>
    </source>
</reference>
<evidence type="ECO:0000256" key="2">
    <source>
        <dbReference type="ARBA" id="ARBA00005816"/>
    </source>
</evidence>
<dbReference type="InterPro" id="IPR016181">
    <property type="entry name" value="Acyl_CoA_acyltransferase"/>
</dbReference>
<sequence>MEHTPRTVVNQAHRGAHLLGTPKVSSSSKKSLFGKDAEDETDIGPMTPLRFGSHRRKGQTPNQALSNITSFRNLFGNESPDSDRSLSPDFARRYTNNGRYELLTADHDKENLAHAVDEETRFSFGSSIPETPSSRLSAEESALLDENNSNSLSILMTSDLNLVEKRSKPLHRTPGVTTRSRSTKKANELSIEPLPRRTQLAGAKRANPVGTPDNRSHSPVCTVTEESTTKRANAKARTALHFNDVQPIPAKSFYSSSTVEKYSPVKPVLQPLSTKSFYSSTSSLSQVGASHHKSPDAPNANAPKREYISKTPHKAVTSMRKRSKSFCSTAPRLGQRGTVHKIRKPSKKPSPGVNDSSRTPKRGSKRQKKNRAIAGGTKSCPTTPKSGTAKESDHNEMLQQLKRVNSILRKGQENLKRARPLVISRSMTDLSRAGLSEEEDEPNSSSSEDEELDSEDDDTDAASQRKFFRSKRKSRSIRRVYNHFNSIKVGVQQGGKRKLLSFPQASKRRRTLFADDSFNFDSEQQEVEDLISKLGDGSYVKENGEQAQDDFEEDDAPIPIQSNIIYVTESDELVAEGNPESMEHQQTECGNEMIIVQHDNSETAAAVVPDNTQYVSGGLEYLPRDYETMPAVDQRNDLLSNSIIVVQRDTYHNTTSMIYHNNIATSTTVVQRSTVSQHQCQTQCQAEQVPQQPPSNENYNPATNEYYPIFYTDRVRDLWREEERQQTIATEQQTDVLHLLRQQNNRSKSLVQAGAGRNQYQIDAGQRVYGAVQCKECGLTYSTNEPEEELFHDNFHRSQAKLNFPSGLNEQVVVQVPEWDVTGRIIVVTQVNSTGHQQVLKKAQTVLEMVDNELGYATHGELPVGACVYMAIARSTVLGICVVQPLQYANRMICLEGLHGVPIDCYSSEFYPARCGISRIWVAPKYRRHGIGRKLVTSVRYHYIFGYAMKADEIAFGAPTEVGKLFAEAICGRKDFLVFV</sequence>
<dbReference type="VEuPathDB" id="VectorBase:AEPI002669"/>
<evidence type="ECO:0000256" key="3">
    <source>
        <dbReference type="ARBA" id="ARBA00022679"/>
    </source>
</evidence>
<name>A0A182P6W9_9DIPT</name>
<dbReference type="Gene3D" id="3.40.630.30">
    <property type="match status" value="1"/>
</dbReference>
<keyword evidence="8" id="KW-0131">Cell cycle</keyword>
<dbReference type="Proteomes" id="UP000075885">
    <property type="component" value="Unassembled WGS sequence"/>
</dbReference>
<evidence type="ECO:0000256" key="5">
    <source>
        <dbReference type="ARBA" id="ARBA00022771"/>
    </source>
</evidence>
<keyword evidence="3" id="KW-0808">Transferase</keyword>
<accession>A0A182P6W9</accession>
<feature type="region of interest" description="Disordered" evidence="10">
    <location>
        <begin position="1"/>
        <end position="62"/>
    </location>
</feature>
<dbReference type="InterPro" id="IPR028009">
    <property type="entry name" value="ESCO_Acetyltransf_dom"/>
</dbReference>
<evidence type="ECO:0000259" key="12">
    <source>
        <dbReference type="Pfam" id="PF13880"/>
    </source>
</evidence>
<evidence type="ECO:0000259" key="11">
    <source>
        <dbReference type="Pfam" id="PF13878"/>
    </source>
</evidence>
<comment type="subcellular location">
    <subcellularLocation>
        <location evidence="1">Nucleus</location>
    </subcellularLocation>
</comment>
<evidence type="ECO:0008006" key="15">
    <source>
        <dbReference type="Google" id="ProtNLM"/>
    </source>
</evidence>
<dbReference type="PANTHER" id="PTHR45884">
    <property type="entry name" value="N-ACETYLTRANSFERASE ECO"/>
    <property type="match status" value="1"/>
</dbReference>
<feature type="compositionally biased region" description="Acidic residues" evidence="10">
    <location>
        <begin position="436"/>
        <end position="460"/>
    </location>
</feature>
<dbReference type="CDD" id="cd04301">
    <property type="entry name" value="NAT_SF"/>
    <property type="match status" value="1"/>
</dbReference>
<evidence type="ECO:0000256" key="4">
    <source>
        <dbReference type="ARBA" id="ARBA00022723"/>
    </source>
</evidence>
<dbReference type="Pfam" id="PF13880">
    <property type="entry name" value="Acetyltransf_13"/>
    <property type="match status" value="1"/>
</dbReference>
<dbReference type="GO" id="GO:0008270">
    <property type="term" value="F:zinc ion binding"/>
    <property type="evidence" value="ECO:0007669"/>
    <property type="project" value="UniProtKB-KW"/>
</dbReference>
<dbReference type="AlphaFoldDB" id="A0A182P6W9"/>
<feature type="region of interest" description="Disordered" evidence="10">
    <location>
        <begin position="428"/>
        <end position="470"/>
    </location>
</feature>
<evidence type="ECO:0000256" key="7">
    <source>
        <dbReference type="ARBA" id="ARBA00023242"/>
    </source>
</evidence>
<dbReference type="GO" id="GO:0000785">
    <property type="term" value="C:chromatin"/>
    <property type="evidence" value="ECO:0007669"/>
    <property type="project" value="TreeGrafter"/>
</dbReference>
<evidence type="ECO:0000256" key="9">
    <source>
        <dbReference type="ARBA" id="ARBA00023315"/>
    </source>
</evidence>